<gene>
    <name evidence="1" type="ORF">PROAA_2180006</name>
</gene>
<reference evidence="1 2" key="1">
    <citation type="submission" date="2016-06" db="EMBL/GenBank/DDBJ databases">
        <authorList>
            <person name="Kjaerup R.B."/>
            <person name="Dalgaard T.S."/>
            <person name="Juul-Madsen H.R."/>
        </authorList>
    </citation>
    <scope>NUCLEOTIDE SEQUENCE [LARGE SCALE GENOMIC DNA]</scope>
    <source>
        <strain evidence="1">2</strain>
    </source>
</reference>
<keyword evidence="2" id="KW-1185">Reference proteome</keyword>
<organism evidence="1 2">
    <name type="scientific">Candidatus Propionivibrio aalborgensis</name>
    <dbReference type="NCBI Taxonomy" id="1860101"/>
    <lineage>
        <taxon>Bacteria</taxon>
        <taxon>Pseudomonadati</taxon>
        <taxon>Pseudomonadota</taxon>
        <taxon>Betaproteobacteria</taxon>
        <taxon>Rhodocyclales</taxon>
        <taxon>Rhodocyclaceae</taxon>
        <taxon>Propionivibrio</taxon>
    </lineage>
</organism>
<proteinExistence type="predicted"/>
<accession>A0A1A8XQD7</accession>
<dbReference type="AlphaFoldDB" id="A0A1A8XQD7"/>
<evidence type="ECO:0000313" key="2">
    <source>
        <dbReference type="Proteomes" id="UP000199600"/>
    </source>
</evidence>
<name>A0A1A8XQD7_9RHOO</name>
<dbReference type="Proteomes" id="UP000199600">
    <property type="component" value="Unassembled WGS sequence"/>
</dbReference>
<protein>
    <submittedName>
        <fullName evidence="1">Uncharacterized protein</fullName>
    </submittedName>
</protein>
<sequence length="57" mass="6085">MRQFVIVMRLVAMWGETNDFLTHTRLLDLAGAGVDAVAENYLVVSGFGVAIFAAIGG</sequence>
<dbReference type="EMBL" id="FLQY01000133">
    <property type="protein sequence ID" value="SBT07374.1"/>
    <property type="molecule type" value="Genomic_DNA"/>
</dbReference>
<evidence type="ECO:0000313" key="1">
    <source>
        <dbReference type="EMBL" id="SBT07374.1"/>
    </source>
</evidence>